<dbReference type="OrthoDB" id="9808590at2"/>
<comment type="pathway">
    <text evidence="3 8">Glycan biosynthesis; glycogen biosynthesis.</text>
</comment>
<accession>A0A4P6HKG6</accession>
<evidence type="ECO:0000256" key="2">
    <source>
        <dbReference type="ARBA" id="ARBA00002764"/>
    </source>
</evidence>
<feature type="domain" description="Glycosyl transferase family 1" evidence="9">
    <location>
        <begin position="300"/>
        <end position="454"/>
    </location>
</feature>
<feature type="binding site" evidence="8">
    <location>
        <position position="19"/>
    </location>
    <ligand>
        <name>ADP-alpha-D-glucose</name>
        <dbReference type="ChEBI" id="CHEBI:57498"/>
    </ligand>
</feature>
<keyword evidence="5 8" id="KW-0328">Glycosyltransferase</keyword>
<dbReference type="InterPro" id="IPR013534">
    <property type="entry name" value="Starch_synth_cat_dom"/>
</dbReference>
<dbReference type="EC" id="2.4.1.21" evidence="8"/>
<dbReference type="Proteomes" id="UP000293296">
    <property type="component" value="Chromosome"/>
</dbReference>
<comment type="similarity">
    <text evidence="4 8">Belongs to the glycosyltransferase 1 family. Bacterial/plant glycogen synthase subfamily.</text>
</comment>
<comment type="catalytic activity">
    <reaction evidence="1 8">
        <text>[(1-&gt;4)-alpha-D-glucosyl](n) + ADP-alpha-D-glucose = [(1-&gt;4)-alpha-D-glucosyl](n+1) + ADP + H(+)</text>
        <dbReference type="Rhea" id="RHEA:18189"/>
        <dbReference type="Rhea" id="RHEA-COMP:9584"/>
        <dbReference type="Rhea" id="RHEA-COMP:9587"/>
        <dbReference type="ChEBI" id="CHEBI:15378"/>
        <dbReference type="ChEBI" id="CHEBI:15444"/>
        <dbReference type="ChEBI" id="CHEBI:57498"/>
        <dbReference type="ChEBI" id="CHEBI:456216"/>
        <dbReference type="EC" id="2.4.1.21"/>
    </reaction>
</comment>
<dbReference type="HAMAP" id="MF_00484">
    <property type="entry name" value="Glycogen_synth"/>
    <property type="match status" value="1"/>
</dbReference>
<dbReference type="SUPFAM" id="SSF53756">
    <property type="entry name" value="UDP-Glycosyltransferase/glycogen phosphorylase"/>
    <property type="match status" value="1"/>
</dbReference>
<name>A0A4P6HKG6_9BACT</name>
<dbReference type="Gene3D" id="3.40.50.2000">
    <property type="entry name" value="Glycogen Phosphorylase B"/>
    <property type="match status" value="2"/>
</dbReference>
<gene>
    <name evidence="8" type="primary">glgA</name>
    <name evidence="11" type="ORF">C3Y92_11010</name>
</gene>
<keyword evidence="7 8" id="KW-0320">Glycogen biosynthesis</keyword>
<sequence>MKFHHKVLFVASEMYPFSKTGGLGDVMGALPKELKRQGVNVALIAPYYGRLNHGDHQLRLIYSKCRVGYPWAPITADIYTATCDDVPVYFVQRGEYFDRRFYYNTHDGDYFDNCERFIFFCRATMAWASRLDGAPAIVHAHDWQAALVPAYLHFLRPAAPFWRNTKTVMTIHNLAFQGRFASRLFFDSGLPKEAWGLDGAEFWGDFNLLKAGLAYSDIITAVSPTYALEILSPQFGCGLEGILTKRAPQLRGILNGADYTVWDPINDRHLPSAYSPDDLSGKAVCKRNLVAELGLDRRFLKRPILGFIGRIRDQKGIDLLIDIMSRVMDKDAAVVVLGEGSLDYEAVLLDMMENYPGRLAVRVGYTEDLAHRIQAGSDIFLMPSRYEPCGLTQMYALRFGTPPVATAVGGLRDTIVPWPDPAATGFTFSEPDPELFYRAILDALELWDRPEAWKAMVVRAMRADYSWEKAAKNYINLYRELGADI</sequence>
<comment type="function">
    <text evidence="2 8">Synthesizes alpha-1,4-glucan chains using ADP-glucose.</text>
</comment>
<dbReference type="EMBL" id="CP026538">
    <property type="protein sequence ID" value="QAZ67723.1"/>
    <property type="molecule type" value="Genomic_DNA"/>
</dbReference>
<organism evidence="11 12">
    <name type="scientific">Solidesulfovibrio carbinolicus</name>
    <dbReference type="NCBI Taxonomy" id="296842"/>
    <lineage>
        <taxon>Bacteria</taxon>
        <taxon>Pseudomonadati</taxon>
        <taxon>Thermodesulfobacteriota</taxon>
        <taxon>Desulfovibrionia</taxon>
        <taxon>Desulfovibrionales</taxon>
        <taxon>Desulfovibrionaceae</taxon>
        <taxon>Solidesulfovibrio</taxon>
    </lineage>
</organism>
<evidence type="ECO:0000259" key="9">
    <source>
        <dbReference type="Pfam" id="PF00534"/>
    </source>
</evidence>
<dbReference type="UniPathway" id="UPA00164"/>
<reference evidence="11 12" key="1">
    <citation type="submission" date="2018-02" db="EMBL/GenBank/DDBJ databases">
        <title>Genome sequence of Desulfovibrio carbinolicus DSM 3852.</title>
        <authorList>
            <person name="Wilbanks E."/>
            <person name="Skennerton C.T."/>
            <person name="Orphan V.J."/>
        </authorList>
    </citation>
    <scope>NUCLEOTIDE SEQUENCE [LARGE SCALE GENOMIC DNA]</scope>
    <source>
        <strain evidence="11 12">DSM 3852</strain>
    </source>
</reference>
<evidence type="ECO:0000256" key="3">
    <source>
        <dbReference type="ARBA" id="ARBA00004964"/>
    </source>
</evidence>
<dbReference type="GO" id="GO:0004373">
    <property type="term" value="F:alpha-1,4-glucan glucosyltransferase (UDP-glucose donor) activity"/>
    <property type="evidence" value="ECO:0007669"/>
    <property type="project" value="InterPro"/>
</dbReference>
<proteinExistence type="inferred from homology"/>
<dbReference type="GO" id="GO:0009011">
    <property type="term" value="F:alpha-1,4-glucan glucosyltransferase (ADP-glucose donor) activity"/>
    <property type="evidence" value="ECO:0007669"/>
    <property type="project" value="UniProtKB-UniRule"/>
</dbReference>
<dbReference type="NCBIfam" id="TIGR02095">
    <property type="entry name" value="glgA"/>
    <property type="match status" value="1"/>
</dbReference>
<dbReference type="AlphaFoldDB" id="A0A4P6HKG6"/>
<protein>
    <recommendedName>
        <fullName evidence="8">Glycogen synthase</fullName>
        <ecNumber evidence="8">2.4.1.21</ecNumber>
    </recommendedName>
    <alternativeName>
        <fullName evidence="8">Starch [bacterial glycogen] synthase</fullName>
    </alternativeName>
</protein>
<evidence type="ECO:0000313" key="12">
    <source>
        <dbReference type="Proteomes" id="UP000293296"/>
    </source>
</evidence>
<evidence type="ECO:0000256" key="5">
    <source>
        <dbReference type="ARBA" id="ARBA00022676"/>
    </source>
</evidence>
<evidence type="ECO:0000313" key="11">
    <source>
        <dbReference type="EMBL" id="QAZ67723.1"/>
    </source>
</evidence>
<evidence type="ECO:0000256" key="8">
    <source>
        <dbReference type="HAMAP-Rule" id="MF_00484"/>
    </source>
</evidence>
<dbReference type="GO" id="GO:0005978">
    <property type="term" value="P:glycogen biosynthetic process"/>
    <property type="evidence" value="ECO:0007669"/>
    <property type="project" value="UniProtKB-UniRule"/>
</dbReference>
<dbReference type="Pfam" id="PF08323">
    <property type="entry name" value="Glyco_transf_5"/>
    <property type="match status" value="1"/>
</dbReference>
<dbReference type="CDD" id="cd03791">
    <property type="entry name" value="GT5_Glycogen_synthase_DULL1-like"/>
    <property type="match status" value="1"/>
</dbReference>
<dbReference type="PANTHER" id="PTHR45825">
    <property type="entry name" value="GRANULE-BOUND STARCH SYNTHASE 1, CHLOROPLASTIC/AMYLOPLASTIC"/>
    <property type="match status" value="1"/>
</dbReference>
<dbReference type="InterPro" id="IPR001296">
    <property type="entry name" value="Glyco_trans_1"/>
</dbReference>
<evidence type="ECO:0000259" key="10">
    <source>
        <dbReference type="Pfam" id="PF08323"/>
    </source>
</evidence>
<dbReference type="RefSeq" id="WP_129352558.1">
    <property type="nucleotide sequence ID" value="NZ_CP026538.1"/>
</dbReference>
<keyword evidence="12" id="KW-1185">Reference proteome</keyword>
<evidence type="ECO:0000256" key="7">
    <source>
        <dbReference type="ARBA" id="ARBA00023056"/>
    </source>
</evidence>
<dbReference type="InterPro" id="IPR011835">
    <property type="entry name" value="GS/SS"/>
</dbReference>
<keyword evidence="6 8" id="KW-0808">Transferase</keyword>
<feature type="domain" description="Starch synthase catalytic" evidence="10">
    <location>
        <begin position="6"/>
        <end position="244"/>
    </location>
</feature>
<dbReference type="PANTHER" id="PTHR45825:SF11">
    <property type="entry name" value="ALPHA AMYLASE DOMAIN-CONTAINING PROTEIN"/>
    <property type="match status" value="1"/>
</dbReference>
<evidence type="ECO:0000256" key="4">
    <source>
        <dbReference type="ARBA" id="ARBA00010281"/>
    </source>
</evidence>
<evidence type="ECO:0000256" key="6">
    <source>
        <dbReference type="ARBA" id="ARBA00022679"/>
    </source>
</evidence>
<dbReference type="KEGG" id="dcb:C3Y92_11010"/>
<dbReference type="Pfam" id="PF00534">
    <property type="entry name" value="Glycos_transf_1"/>
    <property type="match status" value="1"/>
</dbReference>
<dbReference type="NCBIfam" id="NF001899">
    <property type="entry name" value="PRK00654.1-2"/>
    <property type="match status" value="1"/>
</dbReference>
<evidence type="ECO:0000256" key="1">
    <source>
        <dbReference type="ARBA" id="ARBA00001478"/>
    </source>
</evidence>